<dbReference type="RefSeq" id="XP_035670322.1">
    <property type="nucleotide sequence ID" value="XM_035814429.1"/>
</dbReference>
<gene>
    <name evidence="3" type="primary">LOC118411920</name>
</gene>
<dbReference type="GO" id="GO:0060271">
    <property type="term" value="P:cilium assembly"/>
    <property type="evidence" value="ECO:0000318"/>
    <property type="project" value="GO_Central"/>
</dbReference>
<evidence type="ECO:0000256" key="1">
    <source>
        <dbReference type="SAM" id="MobiDB-lite"/>
    </source>
</evidence>
<feature type="compositionally biased region" description="Low complexity" evidence="1">
    <location>
        <begin position="1988"/>
        <end position="2001"/>
    </location>
</feature>
<dbReference type="Pfam" id="PF14858">
    <property type="entry name" value="CFAP54_N"/>
    <property type="match status" value="1"/>
</dbReference>
<sequence length="3397" mass="376300">MAAAVRSAGASLPASYYGTIDGNNPVIQKFEQEVESFVGYVKKCSAPGYKKAQNEACSRGSNILFDLWNKFEPRLPKNYYYAKMLEMGDFLVQVKKYHLALWQCYGRYLQRFGSRAIEEITDVNTFKEVYFSDGLETDTASFTFQALQGRSICSYQVVVDADPKLQNTESVDRCGQILAFLRLIIQVVLPREPLCWLVYNGTVHIYSISRHLMSLGHSAKVLEYLLWASISMESSIPLLGTSYLTWRTTLYSAVCQCYYDCKASYHAETFARRGLVKISELSQLESMSSAPQSAATEAAFRQATVKMATMIFKRVVFESRRKPKGLLRPKQRSNLKDVQNKGIDHLSWPRTATERLVVDMFEGSSAQFLAILEALSDSNRRILQAGPSAADSEVEILDVYAELFFAGQEIIAGGGGSSHHSPHGSAEHQVLGGLVQERPLISYATLGSDGVPLSAVVKFVKLAYSYEHWETFDALVDITLDHLRKQNLPHYKGDEQALELLLAMEPFSSNRKHRRQASHVDDDSDMDGGLPLTQGSIRSLASSDEIVYLAEVLYSYTVTPFNSRQVDKNMVVDAVSFLWTRCRNIFQKVQTGSVDSKFLLKIDNPEKWVHVLSIIHEMLNWCGLGVADPSLTAEVALRLALLLETATVTDWSTHRKAAVREKAASHTAKQKDLPQDDNEERIILVTSQTHKTDSLGIAEDTSKVSASPGRPDTEAFTQSRASLYTTSILHQHPRQQLLMAQDVLDRAIQGVSHARTVMALPDGQSIADISWEQKLSGVHGLPDAGDDSVDETAEEEKDKGLPKAIALKNQVMDLHLELVFVAHRVGLKLAALGPDPATLIPPKFQRPCTGQDVSQVRSSYAPVPKDLEQDLLKACNKSLLSKALLYVQKALFLRNRGGSKTEQYQLLEDAQAAIIKCQQEECRLYTQNALGQSSASTKKESTIPPPPILLSRTDTTMVFKPAEFHSTKPVAWYRLFGCRSSGSNVRVRLNDYFLVGSGEEVPAQNGDCILTVSGLEPNERYMFAVAAYSKDGKLIGGSIGEQTKPILASHPLPILMAWALLGQVSYQVECYPIAKKACNVLWDHFVAPAPSPETSKWEMVARKDFKLTLKRLHPGVVRVASPVLLRHFLTSIFIHVDINSRQGTLFCDTLCDKGPLTRGQRCRLYECERLLVGLELAGYLNEAGLALQAVVQCYGLLTPLLFNKIPSQPVVQVLMRCHAVLQEIPAGLRQRRHATISDSLHHMTACITFYMGKVLRIWEERKLASNLTDAGKKILAADALAEKDGPAGKAELSALELQPEIVSTANTVPESRKRPPGKKRGAGEGKDQSGIQNEELKALEAHMLRLARQAQSDELTGQEDPNVLHAYIAALPSKQAYKEVIKFKKRARFLEFFVQVSQKAVMEGHLQNVLDWCQDSLLWLKKRNEGMVAVRGLARQVGAVTMVGDDPKKYAAAMVEYTKNLKMSKAEQVRQKKKEKRQKMKLLASRRKGPVDLAKEQQEEIENKAMEVLKHNFPEFYRVMLRRRRLRKTCADEIPWRCQMNILQGLSHFGLFLEKVELRDKLRGTASLHIYRPSFMDQEWFTFETSNTLVVGWDGGPDWQSTKDDPREMSIPDSLAQLDADRPKTGIEIAAAAAIGNLVLPTTIQQEEEEGERTPRTYRSDASLDRVDTKMVPDHHSVTQQATMDALSKTFDFFMKSIVLAERGHHWSLLQNACRSLWNCAHTALLRAYNPSQAGGASQGLLSIEDWRGLVWRPFFLASDALLDMLLEIQEHRVDTEDEETPSIVKSWVGDISVEKGGASLKFETHVDDMSLVDLRWTRRIIMRTIEILFYEEKWERLADVALRFNALTHERHAEQVSPMLITAQRKLIARVEQHGGLPPPQPHYQNAMVQVGGKIGSQLHATLLLKTDLSNLTEIDPGGHIDPEGHNVYESGDHARRLVAVPLDVADSLETFRLVLDKSQYTARALTNSRKLLVLYLAGQQNAPQLRTTSSKSGSRSPSRVGFRPSDSRPQLPVPQDLMDEEFQTTMEVQSPVLPRSQLGVVISSYDKTIEMLLAHNQKGLSAQAMHELANLQYHAGNVRAAYKCWSEALDIVMGMTDALHSWRKLMETGQSLAGSLLKKCGLWGCVLGGVLAAKIAQYILSSDLGLRMECCFLSAAFFKALFRSTLPHPTADRDYALYEIGEGCEVQSLVPGVDLLSDRFRCDGRTMVASLRFVIEELNRGRHNLFVLPLLTLYQYFVTYVSRDLARAVDGRILKLRVLTDLGLYSEAVVVLARLLHGDRLPHTSNSGFRQVESKMKARNNFDTSKPLSEPCNLKTLDYLCERRLTTSLANLYGPHLTCHLTLAQAHLIIALADTIHALPAKEEPILPKIGEDPFGQAALGRRKSIMVGGTEKSIGGTTRQPPPTSKRAAPKTADELLESQSLDSSSSDEEESHRFSDNQGNITPSSIKGMLLATADQMLQTICDSILENVDPEQGSSSLVASELEVVVWSKLDVAAIQRQRQHSTLSAATVLTALKLIQDADIFVTSDNKKEKRKTSALRRPESRAQEEGEPSVTLTKPEDNRFEYQDNQSRTRLDARLWLDCRLALVKGLSGQLTGMGIIGEGEKKQMDAGSARHYCAEGLAEAEACGDVDMQAEFLLQCVLLDVQEGHPLEDIRQTLQDIINMLHGQATMSPPASLLMVQSMVQLADLQAGKLSTAERLQMYTQAQNILLDQMMLIGDRIQYHASNPAFAVPIGPLKNIYIPHVLLLVRIKLRIAHVLIRQAAEAGPLAGSDVWLPPATVLTTTLGLCRAAADRQPHLEAEILLQHGMVQRQLSLTGKYPPRSVAATLLEAITTSHASNHDLGLMRQAYLEIALTFLLTTGALSRVTAAQSTDLTPTPSQSQEPVSPTKSVPDADVPESPSPRLKAKRAAALKAKTRERARVVGKIGAATRNKEEREQDREKRAAWLAIRCAAAIADVQRASMTLAGNPQVTTLAVKQKAWAEMPEYALLDMVSSHLSVGKMLMGSNLASQLSDVDKDADELARDVISRTRAAARQLSWVHMLGYASLLQSLATTANTGAATADGETQEDKSDQLSELSGMDLESTYGSVSSTRDLARSPLFSSGLVLRLTQMHKYLMAYLPMYASHCVALNTPKDLALPLLEPTPDVSLISVSYAGNLLTGPETKTSGDPPPSVSREASQTRVVEKEDLSLLAPGKEELSLQWYQPGLDVHGPEDRQKVLLLYAANTQPIKATPFSNTVEGKEDDIITKGLLTGQIRVPLGQLLDLHRNLASQSQLADMSLGETPTPRPEGGSRNTTPVPDKAKGGKKARIKPLSAKVANRRDEQLEVLLKQSVTDAQSLISLQTDQEPVTEAPFSVTLENINHLEKLFNPGFGCTVKNPELSGWLLSKVP</sequence>
<dbReference type="InterPro" id="IPR027912">
    <property type="entry name" value="CFAP54"/>
</dbReference>
<dbReference type="GeneID" id="118411920"/>
<feature type="region of interest" description="Disordered" evidence="1">
    <location>
        <begin position="3167"/>
        <end position="3187"/>
    </location>
</feature>
<feature type="region of interest" description="Disordered" evidence="1">
    <location>
        <begin position="3065"/>
        <end position="3084"/>
    </location>
</feature>
<accession>A0A9J7MJX2</accession>
<dbReference type="KEGG" id="bfo:118411920"/>
<dbReference type="PANTHER" id="PTHR33487:SF1">
    <property type="entry name" value="CILIA- AND FLAGELLA-ASSOCIATED PROTEIN 54"/>
    <property type="match status" value="1"/>
</dbReference>
<feature type="region of interest" description="Disordered" evidence="1">
    <location>
        <begin position="3283"/>
        <end position="3318"/>
    </location>
</feature>
<dbReference type="Proteomes" id="UP000001554">
    <property type="component" value="Chromosome 1"/>
</dbReference>
<organism evidence="2 3">
    <name type="scientific">Branchiostoma floridae</name>
    <name type="common">Florida lancelet</name>
    <name type="synonym">Amphioxus</name>
    <dbReference type="NCBI Taxonomy" id="7739"/>
    <lineage>
        <taxon>Eukaryota</taxon>
        <taxon>Metazoa</taxon>
        <taxon>Chordata</taxon>
        <taxon>Cephalochordata</taxon>
        <taxon>Leptocardii</taxon>
        <taxon>Amphioxiformes</taxon>
        <taxon>Branchiostomatidae</taxon>
        <taxon>Branchiostoma</taxon>
    </lineage>
</organism>
<proteinExistence type="predicted"/>
<reference evidence="3" key="2">
    <citation type="submission" date="2025-08" db="UniProtKB">
        <authorList>
            <consortium name="RefSeq"/>
        </authorList>
    </citation>
    <scope>IDENTIFICATION</scope>
    <source>
        <strain evidence="3">S238N-H82</strain>
        <tissue evidence="3">Testes</tissue>
    </source>
</reference>
<evidence type="ECO:0000313" key="2">
    <source>
        <dbReference type="Proteomes" id="UP000001554"/>
    </source>
</evidence>
<feature type="compositionally biased region" description="Polar residues" evidence="1">
    <location>
        <begin position="2874"/>
        <end position="2894"/>
    </location>
</feature>
<feature type="region of interest" description="Disordered" evidence="1">
    <location>
        <begin position="2874"/>
        <end position="2911"/>
    </location>
</feature>
<dbReference type="PANTHER" id="PTHR33487">
    <property type="entry name" value="CILIA- AND FLAGELLA-ASSOCIATED PROTEIN 54"/>
    <property type="match status" value="1"/>
</dbReference>
<dbReference type="OrthoDB" id="2104158at2759"/>
<feature type="region of interest" description="Disordered" evidence="1">
    <location>
        <begin position="1985"/>
        <end position="2015"/>
    </location>
</feature>
<feature type="region of interest" description="Disordered" evidence="1">
    <location>
        <begin position="2532"/>
        <end position="2563"/>
    </location>
</feature>
<keyword evidence="2" id="KW-1185">Reference proteome</keyword>
<protein>
    <submittedName>
        <fullName evidence="3">Cilia- and flagella-associated protein 54-like isoform X1</fullName>
    </submittedName>
</protein>
<dbReference type="OMA" id="FTELNIM"/>
<feature type="region of interest" description="Disordered" evidence="1">
    <location>
        <begin position="2389"/>
        <end position="2446"/>
    </location>
</feature>
<reference evidence="2" key="1">
    <citation type="journal article" date="2020" name="Nat. Ecol. Evol.">
        <title>Deeply conserved synteny resolves early events in vertebrate evolution.</title>
        <authorList>
            <person name="Simakov O."/>
            <person name="Marletaz F."/>
            <person name="Yue J.X."/>
            <person name="O'Connell B."/>
            <person name="Jenkins J."/>
            <person name="Brandt A."/>
            <person name="Calef R."/>
            <person name="Tung C.H."/>
            <person name="Huang T.K."/>
            <person name="Schmutz J."/>
            <person name="Satoh N."/>
            <person name="Yu J.K."/>
            <person name="Putnam N.H."/>
            <person name="Green R.E."/>
            <person name="Rokhsar D.S."/>
        </authorList>
    </citation>
    <scope>NUCLEOTIDE SEQUENCE [LARGE SCALE GENOMIC DNA]</scope>
    <source>
        <strain evidence="2">S238N-H82</strain>
    </source>
</reference>
<feature type="region of interest" description="Disordered" evidence="1">
    <location>
        <begin position="1303"/>
        <end position="1331"/>
    </location>
</feature>
<evidence type="ECO:0000313" key="3">
    <source>
        <dbReference type="RefSeq" id="XP_035670322.1"/>
    </source>
</evidence>
<name>A0A9J7MJX2_BRAFL</name>